<dbReference type="Gene3D" id="1.10.390.10">
    <property type="entry name" value="Neutral Protease Domain 2"/>
    <property type="match status" value="1"/>
</dbReference>
<reference evidence="16" key="1">
    <citation type="journal article" date="2017" name="bioRxiv">
        <title>Comparative analysis of the genomes of Stylophora pistillata and Acropora digitifera provides evidence for extensive differences between species of corals.</title>
        <authorList>
            <person name="Voolstra C.R."/>
            <person name="Li Y."/>
            <person name="Liew Y.J."/>
            <person name="Baumgarten S."/>
            <person name="Zoccola D."/>
            <person name="Flot J.-F."/>
            <person name="Tambutte S."/>
            <person name="Allemand D."/>
            <person name="Aranda M."/>
        </authorList>
    </citation>
    <scope>NUCLEOTIDE SEQUENCE [LARGE SCALE GENOMIC DNA]</scope>
</reference>
<dbReference type="PROSITE" id="PS50119">
    <property type="entry name" value="ZF_BBOX"/>
    <property type="match status" value="1"/>
</dbReference>
<dbReference type="GO" id="GO:0070006">
    <property type="term" value="F:metalloaminopeptidase activity"/>
    <property type="evidence" value="ECO:0007669"/>
    <property type="project" value="TreeGrafter"/>
</dbReference>
<sequence length="927" mass="104184">MSSVKKPFERLPASVLPKNYKLTLQPSLTEFTFTGEEVIDVEVKQETDKVIINCLDINVTSASFSLGEQSYPSSSICHHFEDETVEISFASPLPLGQGELCLDFTGELNKKLKGFYRCKYSGEDGSEKFCAVTHFEPTGARRAFPCWDEPAIRATFDITLIVPKDRVALSNMNVKEEKDHTEDTSLKVVKYARTPVMSTYLVAFVVGEFDFVEGKDANGVIIRVYTPKGKAVQGQFALEVAKKCLPFYKEYFGIGYLLPKLDLIAIQDFVIGAMENWGLVTYRETCLLIDPSDSSSAAKQYVALVVGHELAHMWFGNLVTVEWWTHLWLKEGFASWIEYLLVDHCFPEFDVWTQFVSTDFASALKLDALNNSHPIEVPVGHPGEIDEIFDTICYNKGASVIRMLHQYVGNQEFRKGLNHYLKTFEYNAASTDSFQWKVPIAVCTSTSPSAAAAETLLEDNTCTVTVSGVGKDQWIKLNPGQVGFYRVQYSSDMLDLLLPAIKDHSLPARDRLGLQSDLFALAQAGLTSTTEFLKLAEQYSNETNYTVWNDLTTNMSSLSKLLQNTGFYSSFQAFCIKLYEQIAQKVGWDPKDGEGHLDALLRGLVLGCIGRSGDEATLAQARKRFDAHCKGESTIPADLRSAVYSTVLKHGDDITLESVTKLFKEADLHEEKVRLMRCMGAVSQPELIKKVLEFSMSSAVRSQDTVFVIAGVTGSLAGRKLAWQFVQDNWDELYTRYAGGLLFSRLIKMTTDSFATEKSLKEIQLLSATFEGHKVTPVKDFKVEDYEGLLKRQPFCSQEFHEREITRFFCFQCQVCICQICIVTDHQNHKVVVLNKAANVEKDNIMSAAKMITKRESQLCEVIELFEQTISKLESNVAMAKREVSRAAEEIITDIREREQEAMDTLEATRVSILERINSAKQEVLSS</sequence>
<keyword evidence="7 12" id="KW-0482">Metalloprotease</keyword>
<evidence type="ECO:0000256" key="12">
    <source>
        <dbReference type="RuleBase" id="RU364040"/>
    </source>
</evidence>
<dbReference type="Gene3D" id="3.30.160.60">
    <property type="entry name" value="Classic Zinc Finger"/>
    <property type="match status" value="1"/>
</dbReference>
<protein>
    <recommendedName>
        <fullName evidence="12">Aminopeptidase</fullName>
        <ecNumber evidence="12">3.4.11.-</ecNumber>
    </recommendedName>
</protein>
<dbReference type="GO" id="GO:0008270">
    <property type="term" value="F:zinc ion binding"/>
    <property type="evidence" value="ECO:0007669"/>
    <property type="project" value="UniProtKB-UniRule"/>
</dbReference>
<dbReference type="GO" id="GO:0005737">
    <property type="term" value="C:cytoplasm"/>
    <property type="evidence" value="ECO:0007669"/>
    <property type="project" value="TreeGrafter"/>
</dbReference>
<dbReference type="InterPro" id="IPR050344">
    <property type="entry name" value="Peptidase_M1_aminopeptidases"/>
</dbReference>
<keyword evidence="2 12" id="KW-0031">Aminopeptidase</keyword>
<dbReference type="SUPFAM" id="SSF55486">
    <property type="entry name" value="Metalloproteases ('zincins'), catalytic domain"/>
    <property type="match status" value="1"/>
</dbReference>
<dbReference type="CDD" id="cd09601">
    <property type="entry name" value="M1_APN-Q_like"/>
    <property type="match status" value="1"/>
</dbReference>
<evidence type="ECO:0000259" key="14">
    <source>
        <dbReference type="PROSITE" id="PS50119"/>
    </source>
</evidence>
<evidence type="ECO:0000256" key="5">
    <source>
        <dbReference type="ARBA" id="ARBA00022801"/>
    </source>
</evidence>
<evidence type="ECO:0000313" key="15">
    <source>
        <dbReference type="EMBL" id="PFX27023.1"/>
    </source>
</evidence>
<dbReference type="Pfam" id="PF00643">
    <property type="entry name" value="zf-B_box"/>
    <property type="match status" value="1"/>
</dbReference>
<comment type="caution">
    <text evidence="15">The sequence shown here is derived from an EMBL/GenBank/DDBJ whole genome shotgun (WGS) entry which is preliminary data.</text>
</comment>
<dbReference type="InterPro" id="IPR034016">
    <property type="entry name" value="M1_APN-typ"/>
</dbReference>
<dbReference type="InterPro" id="IPR045357">
    <property type="entry name" value="Aminopeptidase_N-like_N"/>
</dbReference>
<dbReference type="EMBL" id="LSMT01000113">
    <property type="protein sequence ID" value="PFX27023.1"/>
    <property type="molecule type" value="Genomic_DNA"/>
</dbReference>
<dbReference type="EC" id="3.4.11.-" evidence="12"/>
<dbReference type="InterPro" id="IPR014782">
    <property type="entry name" value="Peptidase_M1_dom"/>
</dbReference>
<keyword evidence="5 12" id="KW-0378">Hydrolase</keyword>
<dbReference type="Pfam" id="PF01433">
    <property type="entry name" value="Peptidase_M1"/>
    <property type="match status" value="1"/>
</dbReference>
<evidence type="ECO:0000256" key="7">
    <source>
        <dbReference type="ARBA" id="ARBA00023049"/>
    </source>
</evidence>
<dbReference type="InterPro" id="IPR001930">
    <property type="entry name" value="Peptidase_M1"/>
</dbReference>
<evidence type="ECO:0000256" key="9">
    <source>
        <dbReference type="PIRSR" id="PIRSR634016-3"/>
    </source>
</evidence>
<dbReference type="PANTHER" id="PTHR11533:SF174">
    <property type="entry name" value="PUROMYCIN-SENSITIVE AMINOPEPTIDASE-RELATED"/>
    <property type="match status" value="1"/>
</dbReference>
<name>A0A2B4SD96_STYPI</name>
<gene>
    <name evidence="15" type="primary">NPEPPS</name>
    <name evidence="15" type="ORF">AWC38_SpisGene8310</name>
</gene>
<dbReference type="PRINTS" id="PR00756">
    <property type="entry name" value="ALADIPTASE"/>
</dbReference>
<evidence type="ECO:0000256" key="2">
    <source>
        <dbReference type="ARBA" id="ARBA00022438"/>
    </source>
</evidence>
<dbReference type="GO" id="GO:0042277">
    <property type="term" value="F:peptide binding"/>
    <property type="evidence" value="ECO:0007669"/>
    <property type="project" value="TreeGrafter"/>
</dbReference>
<feature type="binding site" evidence="9">
    <location>
        <position position="308"/>
    </location>
    <ligand>
        <name>Zn(2+)</name>
        <dbReference type="ChEBI" id="CHEBI:29105"/>
        <note>catalytic</note>
    </ligand>
</feature>
<dbReference type="GO" id="GO:0016020">
    <property type="term" value="C:membrane"/>
    <property type="evidence" value="ECO:0007669"/>
    <property type="project" value="TreeGrafter"/>
</dbReference>
<dbReference type="PANTHER" id="PTHR11533">
    <property type="entry name" value="PROTEASE M1 ZINC METALLOPROTEASE"/>
    <property type="match status" value="1"/>
</dbReference>
<dbReference type="OrthoDB" id="7862313at2759"/>
<proteinExistence type="inferred from homology"/>
<comment type="similarity">
    <text evidence="1 12">Belongs to the peptidase M1 family.</text>
</comment>
<feature type="active site" description="Proton acceptor" evidence="8">
    <location>
        <position position="309"/>
    </location>
</feature>
<dbReference type="SUPFAM" id="SSF63737">
    <property type="entry name" value="Leukotriene A4 hydrolase N-terminal domain"/>
    <property type="match status" value="1"/>
</dbReference>
<dbReference type="Pfam" id="PF17900">
    <property type="entry name" value="Peptidase_M1_N"/>
    <property type="match status" value="1"/>
</dbReference>
<dbReference type="FunFam" id="1.25.50.20:FF:000002">
    <property type="entry name" value="Aminopeptidase"/>
    <property type="match status" value="1"/>
</dbReference>
<dbReference type="Proteomes" id="UP000225706">
    <property type="component" value="Unassembled WGS sequence"/>
</dbReference>
<dbReference type="GO" id="GO:0043171">
    <property type="term" value="P:peptide catabolic process"/>
    <property type="evidence" value="ECO:0007669"/>
    <property type="project" value="TreeGrafter"/>
</dbReference>
<dbReference type="InterPro" id="IPR024571">
    <property type="entry name" value="ERAP1-like_C_dom"/>
</dbReference>
<evidence type="ECO:0000256" key="3">
    <source>
        <dbReference type="ARBA" id="ARBA00022670"/>
    </source>
</evidence>
<feature type="binding site" evidence="9">
    <location>
        <position position="331"/>
    </location>
    <ligand>
        <name>Zn(2+)</name>
        <dbReference type="ChEBI" id="CHEBI:29105"/>
        <note>catalytic</note>
    </ligand>
</feature>
<evidence type="ECO:0000256" key="10">
    <source>
        <dbReference type="PIRSR" id="PIRSR634016-4"/>
    </source>
</evidence>
<dbReference type="GO" id="GO:0005615">
    <property type="term" value="C:extracellular space"/>
    <property type="evidence" value="ECO:0007669"/>
    <property type="project" value="TreeGrafter"/>
</dbReference>
<feature type="domain" description="B box-type" evidence="14">
    <location>
        <begin position="791"/>
        <end position="834"/>
    </location>
</feature>
<dbReference type="InterPro" id="IPR042097">
    <property type="entry name" value="Aminopeptidase_N-like_N_sf"/>
</dbReference>
<evidence type="ECO:0000256" key="1">
    <source>
        <dbReference type="ARBA" id="ARBA00010136"/>
    </source>
</evidence>
<evidence type="ECO:0000256" key="13">
    <source>
        <dbReference type="SAM" id="Coils"/>
    </source>
</evidence>
<evidence type="ECO:0000256" key="4">
    <source>
        <dbReference type="ARBA" id="ARBA00022723"/>
    </source>
</evidence>
<evidence type="ECO:0000256" key="11">
    <source>
        <dbReference type="PROSITE-ProRule" id="PRU00024"/>
    </source>
</evidence>
<dbReference type="GO" id="GO:0006508">
    <property type="term" value="P:proteolysis"/>
    <property type="evidence" value="ECO:0007669"/>
    <property type="project" value="UniProtKB-KW"/>
</dbReference>
<keyword evidence="16" id="KW-1185">Reference proteome</keyword>
<keyword evidence="13" id="KW-0175">Coiled coil</keyword>
<dbReference type="Pfam" id="PF11838">
    <property type="entry name" value="ERAP1_C"/>
    <property type="match status" value="1"/>
</dbReference>
<keyword evidence="11" id="KW-0863">Zinc-finger</keyword>
<feature type="binding site" evidence="9">
    <location>
        <position position="312"/>
    </location>
    <ligand>
        <name>Zn(2+)</name>
        <dbReference type="ChEBI" id="CHEBI:29105"/>
        <note>catalytic</note>
    </ligand>
</feature>
<dbReference type="FunFam" id="1.10.390.10:FF:000001">
    <property type="entry name" value="Aminopeptidase"/>
    <property type="match status" value="1"/>
</dbReference>
<dbReference type="SMART" id="SM00336">
    <property type="entry name" value="BBOX"/>
    <property type="match status" value="1"/>
</dbReference>
<dbReference type="CDD" id="cd19756">
    <property type="entry name" value="Bbox2"/>
    <property type="match status" value="1"/>
</dbReference>
<dbReference type="AlphaFoldDB" id="A0A2B4SD96"/>
<keyword evidence="4 9" id="KW-0479">Metal-binding</keyword>
<feature type="coiled-coil region" evidence="13">
    <location>
        <begin position="863"/>
        <end position="923"/>
    </location>
</feature>
<accession>A0A2B4SD96</accession>
<keyword evidence="6 9" id="KW-0862">Zinc</keyword>
<evidence type="ECO:0000256" key="8">
    <source>
        <dbReference type="PIRSR" id="PIRSR634016-1"/>
    </source>
</evidence>
<comment type="cofactor">
    <cofactor evidence="9 12">
        <name>Zn(2+)</name>
        <dbReference type="ChEBI" id="CHEBI:29105"/>
    </cofactor>
    <text evidence="9 12">Binds 1 zinc ion per subunit.</text>
</comment>
<feature type="site" description="Transition state stabilizer" evidence="10">
    <location>
        <position position="394"/>
    </location>
</feature>
<keyword evidence="3 12" id="KW-0645">Protease</keyword>
<organism evidence="15 16">
    <name type="scientific">Stylophora pistillata</name>
    <name type="common">Smooth cauliflower coral</name>
    <dbReference type="NCBI Taxonomy" id="50429"/>
    <lineage>
        <taxon>Eukaryota</taxon>
        <taxon>Metazoa</taxon>
        <taxon>Cnidaria</taxon>
        <taxon>Anthozoa</taxon>
        <taxon>Hexacorallia</taxon>
        <taxon>Scleractinia</taxon>
        <taxon>Astrocoeniina</taxon>
        <taxon>Pocilloporidae</taxon>
        <taxon>Stylophora</taxon>
    </lineage>
</organism>
<evidence type="ECO:0000313" key="16">
    <source>
        <dbReference type="Proteomes" id="UP000225706"/>
    </source>
</evidence>
<dbReference type="InterPro" id="IPR000315">
    <property type="entry name" value="Znf_B-box"/>
</dbReference>
<dbReference type="SUPFAM" id="SSF57845">
    <property type="entry name" value="B-box zinc-binding domain"/>
    <property type="match status" value="1"/>
</dbReference>
<dbReference type="InterPro" id="IPR027268">
    <property type="entry name" value="Peptidase_M4/M1_CTD_sf"/>
</dbReference>
<evidence type="ECO:0000256" key="6">
    <source>
        <dbReference type="ARBA" id="ARBA00022833"/>
    </source>
</evidence>
<dbReference type="Gene3D" id="1.25.50.20">
    <property type="match status" value="1"/>
</dbReference>
<dbReference type="FunFam" id="2.60.40.1730:FF:000002">
    <property type="entry name" value="Aminopeptidase"/>
    <property type="match status" value="1"/>
</dbReference>
<dbReference type="Gene3D" id="2.60.40.1730">
    <property type="entry name" value="tricorn interacting facor f3 domain"/>
    <property type="match status" value="1"/>
</dbReference>